<proteinExistence type="predicted"/>
<feature type="region of interest" description="Disordered" evidence="3">
    <location>
        <begin position="79"/>
        <end position="105"/>
    </location>
</feature>
<comment type="caution">
    <text evidence="4">The sequence shown here is derived from an EMBL/GenBank/DDBJ whole genome shotgun (WGS) entry which is preliminary data.</text>
</comment>
<feature type="compositionally biased region" description="Polar residues" evidence="3">
    <location>
        <begin position="31"/>
        <end position="53"/>
    </location>
</feature>
<feature type="coiled-coil region" evidence="2">
    <location>
        <begin position="568"/>
        <end position="646"/>
    </location>
</feature>
<feature type="region of interest" description="Disordered" evidence="3">
    <location>
        <begin position="1"/>
        <end position="53"/>
    </location>
</feature>
<sequence>MSQEGGDGGSSGRLENRVEDGVEQENGKLDFNNSSDSNLLKENGTYDGNTEFNSSHDELVQMVVELDFQNEYMKSQFEGLKSHTLDKPEQRNKDMGNDPLGSNDDVVGQLREKIESLNRELVEERQTRGAAEQALEHLRVEHSEADMKTQELSAKLAEAQQKMDQEIKERDEKYSELDSKFNRLHKRAKQRIQEVQKFTWPLAKAADKWEKDDLEAQFREVNEKADRTSSQLLTLQQELERTRQHANEALKAMDVERQQLRSANNKLRDNVEELRHALAPKESALESLQQLLSEKEQMLEHLRGLLQVADEKREASITELSVKHQMQVESMEAQIADVLAERSRATETISSLRALVAEKDTKIAEMDAASSGETARLKAALETLKGELSNVKSNHEKEKESLEAAFQSMRAKLEISESNRMRAEVEAEKLRSQLESELSVQYQLLNGKDSEIEEAKEKIKNIESEFASYKVRAHALLQKKDAELAAARDSEQLKAHEEALKEAEKEILLVSAEKDKALQDLKDTLTNYDMEIATRDAALSTAEHKIKSLHLKLDSVLSLHQSEKEAWVTNLQNVEETWQLRYEALKKQSEVLSDQHVENEVEELKLECLKLKEEQNSFRDLADKMMEEKDREISRLLDDNKNLRHVLDSKPPAEYHEDFTAFQKQEASNSSTSAADQQILILARQQAQREEELAQTQRHILALQTTKSTSEKEEKKSPKAKKGNKPENEKHTGKTKQHSSPKKSADKSKTNQTSKPKSSVKEQVKSRPKKQRNYNNDAWYGNESYYVQPAYSPYYAAPHYPPYYAAYPAHQPMHAYPAYHASYPAYEHYPHHNDYQRSMPADYDENKVAHAPAKTQKPKKPKDFNILGCQR</sequence>
<dbReference type="PANTHER" id="PTHR23160">
    <property type="entry name" value="SYNAPTONEMAL COMPLEX PROTEIN-RELATED"/>
    <property type="match status" value="1"/>
</dbReference>
<feature type="coiled-coil region" evidence="2">
    <location>
        <begin position="374"/>
        <end position="520"/>
    </location>
</feature>
<protein>
    <submittedName>
        <fullName evidence="4">Uncharacterized protein</fullName>
    </submittedName>
</protein>
<dbReference type="EMBL" id="JAYDYQ010002686">
    <property type="protein sequence ID" value="KAK4479991.1"/>
    <property type="molecule type" value="Genomic_DNA"/>
</dbReference>
<gene>
    <name evidence="4" type="ORF">RD792_013046</name>
</gene>
<feature type="region of interest" description="Disordered" evidence="3">
    <location>
        <begin position="702"/>
        <end position="777"/>
    </location>
</feature>
<feature type="compositionally biased region" description="Basic and acidic residues" evidence="3">
    <location>
        <begin position="14"/>
        <end position="28"/>
    </location>
</feature>
<keyword evidence="1 2" id="KW-0175">Coiled coil</keyword>
<dbReference type="PANTHER" id="PTHR23160:SF1">
    <property type="entry name" value="PROTEIN GRIP"/>
    <property type="match status" value="1"/>
</dbReference>
<reference evidence="4 5" key="1">
    <citation type="journal article" date="2023" name="bioRxiv">
        <title>Genome report: Whole genome sequence and annotation of Penstemon davidsonii.</title>
        <authorList>
            <person name="Ostevik K.L."/>
            <person name="Alabady M."/>
            <person name="Zhang M."/>
            <person name="Rausher M.D."/>
        </authorList>
    </citation>
    <scope>NUCLEOTIDE SEQUENCE [LARGE SCALE GENOMIC DNA]</scope>
    <source>
        <strain evidence="4">DNT005</strain>
        <tissue evidence="4">Whole leaf</tissue>
    </source>
</reference>
<evidence type="ECO:0000256" key="2">
    <source>
        <dbReference type="SAM" id="Coils"/>
    </source>
</evidence>
<feature type="compositionally biased region" description="Basic and acidic residues" evidence="3">
    <location>
        <begin position="80"/>
        <end position="96"/>
    </location>
</feature>
<evidence type="ECO:0000313" key="5">
    <source>
        <dbReference type="Proteomes" id="UP001291926"/>
    </source>
</evidence>
<evidence type="ECO:0000256" key="3">
    <source>
        <dbReference type="SAM" id="MobiDB-lite"/>
    </source>
</evidence>
<feature type="region of interest" description="Disordered" evidence="3">
    <location>
        <begin position="844"/>
        <end position="871"/>
    </location>
</feature>
<organism evidence="4 5">
    <name type="scientific">Penstemon davidsonii</name>
    <dbReference type="NCBI Taxonomy" id="160366"/>
    <lineage>
        <taxon>Eukaryota</taxon>
        <taxon>Viridiplantae</taxon>
        <taxon>Streptophyta</taxon>
        <taxon>Embryophyta</taxon>
        <taxon>Tracheophyta</taxon>
        <taxon>Spermatophyta</taxon>
        <taxon>Magnoliopsida</taxon>
        <taxon>eudicotyledons</taxon>
        <taxon>Gunneridae</taxon>
        <taxon>Pentapetalae</taxon>
        <taxon>asterids</taxon>
        <taxon>lamiids</taxon>
        <taxon>Lamiales</taxon>
        <taxon>Plantaginaceae</taxon>
        <taxon>Cheloneae</taxon>
        <taxon>Penstemon</taxon>
    </lineage>
</organism>
<evidence type="ECO:0000256" key="1">
    <source>
        <dbReference type="ARBA" id="ARBA00023054"/>
    </source>
</evidence>
<dbReference type="Gene3D" id="1.20.5.1700">
    <property type="match status" value="1"/>
</dbReference>
<feature type="coiled-coil region" evidence="2">
    <location>
        <begin position="211"/>
        <end position="348"/>
    </location>
</feature>
<dbReference type="Proteomes" id="UP001291926">
    <property type="component" value="Unassembled WGS sequence"/>
</dbReference>
<accession>A0ABR0CU12</accession>
<name>A0ABR0CU12_9LAMI</name>
<feature type="coiled-coil region" evidence="2">
    <location>
        <begin position="107"/>
        <end position="176"/>
    </location>
</feature>
<feature type="compositionally biased region" description="Gly residues" evidence="3">
    <location>
        <begin position="1"/>
        <end position="11"/>
    </location>
</feature>
<keyword evidence="5" id="KW-1185">Reference proteome</keyword>
<evidence type="ECO:0000313" key="4">
    <source>
        <dbReference type="EMBL" id="KAK4479991.1"/>
    </source>
</evidence>